<reference evidence="2" key="1">
    <citation type="submission" date="2018-08" db="EMBL/GenBank/DDBJ databases">
        <authorList>
            <person name="Rossello M."/>
        </authorList>
    </citation>
    <scope>NUCLEOTIDE SEQUENCE [LARGE SCALE GENOMIC DNA]</scope>
    <source>
        <strain evidence="2">cv. Chinese Spring</strain>
    </source>
</reference>
<dbReference type="Gramene" id="TraesWEE_scaffold_096202_01G000100.1">
    <property type="protein sequence ID" value="TraesWEE_scaffold_096202_01G000100.1"/>
    <property type="gene ID" value="TraesWEE_scaffold_096202_01G000100"/>
</dbReference>
<dbReference type="GeneID" id="123051660"/>
<keyword evidence="1" id="KW-0472">Membrane</keyword>
<feature type="transmembrane region" description="Helical" evidence="1">
    <location>
        <begin position="135"/>
        <end position="156"/>
    </location>
</feature>
<proteinExistence type="predicted"/>
<evidence type="ECO:0000313" key="2">
    <source>
        <dbReference type="EnsemblPlants" id="TraesCS2D02G122100.1"/>
    </source>
</evidence>
<dbReference type="Gramene" id="TraesSTA2D03G01107910.1">
    <property type="protein sequence ID" value="TraesSTA2D03G01107910.1"/>
    <property type="gene ID" value="TraesSTA2D03G01107910"/>
</dbReference>
<keyword evidence="1" id="KW-0812">Transmembrane</keyword>
<dbReference type="Gramene" id="TraesCS2D03G0255900.1">
    <property type="protein sequence ID" value="TraesCS2D03G0255900.1.CDS"/>
    <property type="gene ID" value="TraesCS2D03G0255900"/>
</dbReference>
<evidence type="ECO:0000313" key="3">
    <source>
        <dbReference type="Proteomes" id="UP000019116"/>
    </source>
</evidence>
<dbReference type="Gramene" id="TraesSYM2D03G01133730.1">
    <property type="protein sequence ID" value="TraesSYM2D03G01133730.1"/>
    <property type="gene ID" value="TraesSYM2D03G01133730"/>
</dbReference>
<dbReference type="EnsemblPlants" id="TraesCS2D02G122100.1">
    <property type="protein sequence ID" value="TraesCS2D02G122100.1"/>
    <property type="gene ID" value="TraesCS2D02G122100"/>
</dbReference>
<keyword evidence="3" id="KW-1185">Reference proteome</keyword>
<dbReference type="RefSeq" id="XP_044330555.1">
    <property type="nucleotide sequence ID" value="XM_044474620.1"/>
</dbReference>
<name>A0A3B6D7T6_WHEAT</name>
<organism evidence="2">
    <name type="scientific">Triticum aestivum</name>
    <name type="common">Wheat</name>
    <dbReference type="NCBI Taxonomy" id="4565"/>
    <lineage>
        <taxon>Eukaryota</taxon>
        <taxon>Viridiplantae</taxon>
        <taxon>Streptophyta</taxon>
        <taxon>Embryophyta</taxon>
        <taxon>Tracheophyta</taxon>
        <taxon>Spermatophyta</taxon>
        <taxon>Magnoliopsida</taxon>
        <taxon>Liliopsida</taxon>
        <taxon>Poales</taxon>
        <taxon>Poaceae</taxon>
        <taxon>BOP clade</taxon>
        <taxon>Pooideae</taxon>
        <taxon>Triticodae</taxon>
        <taxon>Triticeae</taxon>
        <taxon>Triticinae</taxon>
        <taxon>Triticum</taxon>
    </lineage>
</organism>
<reference evidence="2" key="2">
    <citation type="submission" date="2018-10" db="UniProtKB">
        <authorList>
            <consortium name="EnsemblPlants"/>
        </authorList>
    </citation>
    <scope>IDENTIFICATION</scope>
</reference>
<feature type="transmembrane region" description="Helical" evidence="1">
    <location>
        <begin position="101"/>
        <end position="123"/>
    </location>
</feature>
<dbReference type="AlphaFoldDB" id="A0A3B6D7T6"/>
<gene>
    <name evidence="2" type="primary">LOC123051660</name>
</gene>
<keyword evidence="1" id="KW-1133">Transmembrane helix</keyword>
<dbReference type="OMA" id="MGAGATC"/>
<dbReference type="Gramene" id="TraesLDM2D03G01120580.1">
    <property type="protein sequence ID" value="TraesLDM2D03G01120580.1"/>
    <property type="gene ID" value="TraesLDM2D03G01120580"/>
</dbReference>
<dbReference type="Proteomes" id="UP000019116">
    <property type="component" value="Chromosome 2D"/>
</dbReference>
<sequence length="162" mass="17622">MTVGEPEMPASARRRFFLASVDALIFLNCGLLWVLCAGSLALVIARLALGQVEVPPALWAASWVSIYFLMLLGPVAWFLAGARSSRSPYTTTDANKDMMGILVPAAFMLLAIDYDKVVGLLGVEGSQREWIGSMVMDLGLMGAGATCFVTLTTMILRQWRMK</sequence>
<evidence type="ECO:0000256" key="1">
    <source>
        <dbReference type="SAM" id="Phobius"/>
    </source>
</evidence>
<feature type="transmembrane region" description="Helical" evidence="1">
    <location>
        <begin position="21"/>
        <end position="45"/>
    </location>
</feature>
<dbReference type="Gramene" id="TraesCS2D02G122100.1">
    <property type="protein sequence ID" value="TraesCS2D02G122100.1"/>
    <property type="gene ID" value="TraesCS2D02G122100"/>
</dbReference>
<protein>
    <submittedName>
        <fullName evidence="2">Uncharacterized protein</fullName>
    </submittedName>
</protein>
<dbReference type="Gramene" id="TraesJAG2D03G01123920.1">
    <property type="protein sequence ID" value="TraesJAG2D03G01123920.1"/>
    <property type="gene ID" value="TraesJAG2D03G01123920"/>
</dbReference>
<accession>A0A3B6D7T6</accession>
<feature type="transmembrane region" description="Helical" evidence="1">
    <location>
        <begin position="57"/>
        <end position="80"/>
    </location>
</feature>